<dbReference type="PANTHER" id="PTHR33546">
    <property type="entry name" value="LARGE, MULTIFUNCTIONAL SECRETED PROTEIN-RELATED"/>
    <property type="match status" value="1"/>
</dbReference>
<dbReference type="InterPro" id="IPR016024">
    <property type="entry name" value="ARM-type_fold"/>
</dbReference>
<organism evidence="5">
    <name type="scientific">marine metagenome</name>
    <dbReference type="NCBI Taxonomy" id="408172"/>
    <lineage>
        <taxon>unclassified sequences</taxon>
        <taxon>metagenomes</taxon>
        <taxon>ecological metagenomes</taxon>
    </lineage>
</organism>
<dbReference type="GO" id="GO:0020037">
    <property type="term" value="F:heme binding"/>
    <property type="evidence" value="ECO:0007669"/>
    <property type="project" value="InterPro"/>
</dbReference>
<dbReference type="EMBL" id="UINC01018921">
    <property type="protein sequence ID" value="SVA79821.1"/>
    <property type="molecule type" value="Genomic_DNA"/>
</dbReference>
<name>A0A381YT67_9ZZZZ</name>
<gene>
    <name evidence="5" type="ORF">METZ01_LOCUS132675</name>
</gene>
<evidence type="ECO:0000259" key="4">
    <source>
        <dbReference type="PROSITE" id="PS51007"/>
    </source>
</evidence>
<evidence type="ECO:0000256" key="3">
    <source>
        <dbReference type="ARBA" id="ARBA00023004"/>
    </source>
</evidence>
<dbReference type="SUPFAM" id="SSF46626">
    <property type="entry name" value="Cytochrome c"/>
    <property type="match status" value="1"/>
</dbReference>
<evidence type="ECO:0000256" key="1">
    <source>
        <dbReference type="ARBA" id="ARBA00022617"/>
    </source>
</evidence>
<keyword evidence="2" id="KW-0479">Metal-binding</keyword>
<dbReference type="InterPro" id="IPR011041">
    <property type="entry name" value="Quinoprot_gluc/sorb_DH_b-prop"/>
</dbReference>
<dbReference type="PROSITE" id="PS51007">
    <property type="entry name" value="CYTC"/>
    <property type="match status" value="1"/>
</dbReference>
<dbReference type="Gene3D" id="1.10.760.10">
    <property type="entry name" value="Cytochrome c-like domain"/>
    <property type="match status" value="1"/>
</dbReference>
<dbReference type="Gene3D" id="2.120.10.30">
    <property type="entry name" value="TolB, C-terminal domain"/>
    <property type="match status" value="1"/>
</dbReference>
<dbReference type="Pfam" id="PF23500">
    <property type="entry name" value="DUF7133"/>
    <property type="match status" value="1"/>
</dbReference>
<reference evidence="5" key="1">
    <citation type="submission" date="2018-05" db="EMBL/GenBank/DDBJ databases">
        <authorList>
            <person name="Lanie J.A."/>
            <person name="Ng W.-L."/>
            <person name="Kazmierczak K.M."/>
            <person name="Andrzejewski T.M."/>
            <person name="Davidsen T.M."/>
            <person name="Wayne K.J."/>
            <person name="Tettelin H."/>
            <person name="Glass J.I."/>
            <person name="Rusch D."/>
            <person name="Podicherti R."/>
            <person name="Tsui H.-C.T."/>
            <person name="Winkler M.E."/>
        </authorList>
    </citation>
    <scope>NUCLEOTIDE SEQUENCE</scope>
</reference>
<dbReference type="InterPro" id="IPR011989">
    <property type="entry name" value="ARM-like"/>
</dbReference>
<dbReference type="AlphaFoldDB" id="A0A381YT67"/>
<dbReference type="InterPro" id="IPR011042">
    <property type="entry name" value="6-blade_b-propeller_TolB-like"/>
</dbReference>
<dbReference type="InterPro" id="IPR055557">
    <property type="entry name" value="DUF7133"/>
</dbReference>
<dbReference type="NCBIfam" id="TIGR02603">
    <property type="entry name" value="CxxCH_TIGR02603"/>
    <property type="match status" value="1"/>
</dbReference>
<dbReference type="GO" id="GO:0009055">
    <property type="term" value="F:electron transfer activity"/>
    <property type="evidence" value="ECO:0007669"/>
    <property type="project" value="InterPro"/>
</dbReference>
<keyword evidence="1" id="KW-0349">Heme</keyword>
<keyword evidence="3" id="KW-0408">Iron</keyword>
<protein>
    <recommendedName>
        <fullName evidence="4">Cytochrome c domain-containing protein</fullName>
    </recommendedName>
</protein>
<evidence type="ECO:0000256" key="2">
    <source>
        <dbReference type="ARBA" id="ARBA00022723"/>
    </source>
</evidence>
<sequence>IWVIENHTHLRQDNYPGPTVDRLLVLDGYINDSGQKRIVEFATDFTDGMSLALREPGRALIATRASIIEFADLDGDLLADSQDTLISLETEEQFPHNGMSGLVIGPDRKIYFQCGENFGSEYTISGSDGISILGKEREGGSLYRCDLDGSNLERIGTAIWNCFSMTFDDFGNLFAVENDPDGMPPCRLLHIVNGGNYGFQFQHGRDGLSPLTSWFGQIPGTLPMVAGTGEAPSGLLHYGLGHFGNSLKGTLLATAWGDSVVQSFQLNSRGSSFISEAKTFIKGPRDFFPVGLAIDSKGGILLTDWASISYAVHGKGRIWRITGPGFDNKQNIKPLNSGDRRIRAQAAEKMIKNSSSKPLSQFSSKDITDEGKMSLLMAALNYDHVELDGLLDLALKEKNELVRSAAVRILVDNSLENKEEFYVNIIESDESPYVIRDAIYGLSSESSFNKVVKFFEQDDPFINTAIIKTFGKPNNYSFLIENSKSNNPDIRLASLLCLRQSGVKDATIILKEFLEDPVQENRITALKWISEEHLVEFKNNVESSFANLSDVSQELFDTYMVAFQYMDGAFNMESHFMEGDDHITRTFYKRQPQLLRASFNKNLSFEIRARVLSSVNPNYPDLKTGMLKELIDASEPVLQIEAIRSLGARINDSAAIETLSDISKESSFAENVRLEAIVGLGNSLNINQSAQIALSEIIDDQGQPSIIKNEAQRSLEFAGKSETSSENNKLRTNSELRTLGLDKGDGSSGARVFFSNRYQCASCHRINGRGGIYGTDLSRVGSNQGKERIIESILNPDAIVAPYYVGYGVTTEDGDLFVGRWDKLIDSKRHLQMILANGERVAIAYDEIADQTMLQYSLMPANLHETMASAEFRDLVQFLSERK</sequence>
<dbReference type="InterPro" id="IPR036909">
    <property type="entry name" value="Cyt_c-like_dom_sf"/>
</dbReference>
<evidence type="ECO:0000313" key="5">
    <source>
        <dbReference type="EMBL" id="SVA79821.1"/>
    </source>
</evidence>
<dbReference type="SUPFAM" id="SSF50952">
    <property type="entry name" value="Soluble quinoprotein glucose dehydrogenase"/>
    <property type="match status" value="1"/>
</dbReference>
<accession>A0A381YT67</accession>
<dbReference type="SUPFAM" id="SSF48371">
    <property type="entry name" value="ARM repeat"/>
    <property type="match status" value="1"/>
</dbReference>
<dbReference type="GO" id="GO:0046872">
    <property type="term" value="F:metal ion binding"/>
    <property type="evidence" value="ECO:0007669"/>
    <property type="project" value="UniProtKB-KW"/>
</dbReference>
<proteinExistence type="predicted"/>
<dbReference type="InterPro" id="IPR013428">
    <property type="entry name" value="Membrane-bound_put_N"/>
</dbReference>
<feature type="domain" description="Cytochrome c" evidence="4">
    <location>
        <begin position="744"/>
        <end position="883"/>
    </location>
</feature>
<dbReference type="NCBIfam" id="TIGR02604">
    <property type="entry name" value="Piru_Ver_Nterm"/>
    <property type="match status" value="1"/>
</dbReference>
<dbReference type="InterPro" id="IPR013427">
    <property type="entry name" value="Haem-bd_dom_put"/>
</dbReference>
<dbReference type="InterPro" id="IPR009056">
    <property type="entry name" value="Cyt_c-like_dom"/>
</dbReference>
<dbReference type="Gene3D" id="1.25.10.10">
    <property type="entry name" value="Leucine-rich Repeat Variant"/>
    <property type="match status" value="1"/>
</dbReference>
<dbReference type="PANTHER" id="PTHR33546:SF1">
    <property type="entry name" value="LARGE, MULTIFUNCTIONAL SECRETED PROTEIN"/>
    <property type="match status" value="1"/>
</dbReference>
<feature type="non-terminal residue" evidence="5">
    <location>
        <position position="1"/>
    </location>
</feature>